<dbReference type="InterPro" id="IPR022890">
    <property type="entry name" value="Fd--NADP_Rdtase_type_2"/>
</dbReference>
<organism evidence="9 10">
    <name type="scientific">Gracilibacillus salitolerans</name>
    <dbReference type="NCBI Taxonomy" id="2663022"/>
    <lineage>
        <taxon>Bacteria</taxon>
        <taxon>Bacillati</taxon>
        <taxon>Bacillota</taxon>
        <taxon>Bacilli</taxon>
        <taxon>Bacillales</taxon>
        <taxon>Bacillaceae</taxon>
        <taxon>Gracilibacillus</taxon>
    </lineage>
</organism>
<dbReference type="GO" id="GO:0004324">
    <property type="term" value="F:ferredoxin-NADP+ reductase activity"/>
    <property type="evidence" value="ECO:0007669"/>
    <property type="project" value="UniProtKB-UniRule"/>
</dbReference>
<dbReference type="GO" id="GO:0050661">
    <property type="term" value="F:NADP binding"/>
    <property type="evidence" value="ECO:0007669"/>
    <property type="project" value="UniProtKB-UniRule"/>
</dbReference>
<proteinExistence type="inferred from homology"/>
<evidence type="ECO:0000256" key="5">
    <source>
        <dbReference type="ARBA" id="ARBA00023002"/>
    </source>
</evidence>
<dbReference type="PRINTS" id="PR00368">
    <property type="entry name" value="FADPNR"/>
</dbReference>
<dbReference type="RefSeq" id="WP_153790026.1">
    <property type="nucleotide sequence ID" value="NZ_CP045915.1"/>
</dbReference>
<feature type="binding site" evidence="6">
    <location>
        <position position="37"/>
    </location>
    <ligand>
        <name>FAD</name>
        <dbReference type="ChEBI" id="CHEBI:57692"/>
    </ligand>
</feature>
<evidence type="ECO:0000256" key="7">
    <source>
        <dbReference type="SAM" id="Phobius"/>
    </source>
</evidence>
<dbReference type="Proteomes" id="UP000339690">
    <property type="component" value="Chromosome"/>
</dbReference>
<dbReference type="AlphaFoldDB" id="A0A5Q2TFD1"/>
<feature type="binding site" evidence="6">
    <location>
        <position position="124"/>
    </location>
    <ligand>
        <name>FAD</name>
        <dbReference type="ChEBI" id="CHEBI:57692"/>
    </ligand>
</feature>
<dbReference type="InterPro" id="IPR023753">
    <property type="entry name" value="FAD/NAD-binding_dom"/>
</dbReference>
<dbReference type="Pfam" id="PF07992">
    <property type="entry name" value="Pyr_redox_2"/>
    <property type="match status" value="1"/>
</dbReference>
<evidence type="ECO:0000256" key="1">
    <source>
        <dbReference type="ARBA" id="ARBA00011738"/>
    </source>
</evidence>
<dbReference type="KEGG" id="grc:GI584_01745"/>
<evidence type="ECO:0000256" key="3">
    <source>
        <dbReference type="ARBA" id="ARBA00022827"/>
    </source>
</evidence>
<keyword evidence="10" id="KW-1185">Reference proteome</keyword>
<comment type="catalytic activity">
    <reaction evidence="6">
        <text>2 reduced [2Fe-2S]-[ferredoxin] + NADP(+) + H(+) = 2 oxidized [2Fe-2S]-[ferredoxin] + NADPH</text>
        <dbReference type="Rhea" id="RHEA:20125"/>
        <dbReference type="Rhea" id="RHEA-COMP:10000"/>
        <dbReference type="Rhea" id="RHEA-COMP:10001"/>
        <dbReference type="ChEBI" id="CHEBI:15378"/>
        <dbReference type="ChEBI" id="CHEBI:33737"/>
        <dbReference type="ChEBI" id="CHEBI:33738"/>
        <dbReference type="ChEBI" id="CHEBI:57783"/>
        <dbReference type="ChEBI" id="CHEBI:58349"/>
        <dbReference type="EC" id="1.18.1.2"/>
    </reaction>
</comment>
<reference evidence="9 10" key="1">
    <citation type="submission" date="2019-11" db="EMBL/GenBank/DDBJ databases">
        <title>Gracilibacillus salitolerans sp. nov., a moderate halophile isolated from a saline soil in northwest China.</title>
        <authorList>
            <person name="Gan L."/>
        </authorList>
    </citation>
    <scope>NUCLEOTIDE SEQUENCE [LARGE SCALE GENOMIC DNA]</scope>
    <source>
        <strain evidence="9 10">SCU50</strain>
    </source>
</reference>
<name>A0A5Q2TFD1_9BACI</name>
<accession>A0A5Q2TFD1</accession>
<comment type="similarity">
    <text evidence="6">Belongs to the ferredoxin--NADP reductase type 2 family.</text>
</comment>
<keyword evidence="4 6" id="KW-0521">NADP</keyword>
<dbReference type="EMBL" id="CP045915">
    <property type="protein sequence ID" value="QGH32852.1"/>
    <property type="molecule type" value="Genomic_DNA"/>
</dbReference>
<keyword evidence="5 6" id="KW-0560">Oxidoreductase</keyword>
<protein>
    <recommendedName>
        <fullName evidence="6">Ferredoxin--NADP reductase</fullName>
        <shortName evidence="6">FNR</shortName>
        <shortName evidence="6">Fd-NADP(+) reductase</shortName>
        <ecNumber evidence="6">1.18.1.2</ecNumber>
    </recommendedName>
</protein>
<keyword evidence="3 6" id="KW-0274">FAD</keyword>
<keyword evidence="7" id="KW-1133">Transmembrane helix</keyword>
<gene>
    <name evidence="9" type="ORF">GI584_01745</name>
</gene>
<feature type="binding site" evidence="6">
    <location>
        <position position="329"/>
    </location>
    <ligand>
        <name>FAD</name>
        <dbReference type="ChEBI" id="CHEBI:57692"/>
    </ligand>
</feature>
<comment type="cofactor">
    <cofactor evidence="6">
        <name>FAD</name>
        <dbReference type="ChEBI" id="CHEBI:57692"/>
    </cofactor>
    <text evidence="6">Binds 1 FAD per subunit.</text>
</comment>
<evidence type="ECO:0000256" key="4">
    <source>
        <dbReference type="ARBA" id="ARBA00022857"/>
    </source>
</evidence>
<keyword evidence="7" id="KW-0812">Transmembrane</keyword>
<evidence type="ECO:0000313" key="10">
    <source>
        <dbReference type="Proteomes" id="UP000339690"/>
    </source>
</evidence>
<evidence type="ECO:0000313" key="9">
    <source>
        <dbReference type="EMBL" id="QGH32852.1"/>
    </source>
</evidence>
<dbReference type="HAMAP" id="MF_01685">
    <property type="entry name" value="FENR2"/>
    <property type="match status" value="1"/>
</dbReference>
<dbReference type="InterPro" id="IPR050097">
    <property type="entry name" value="Ferredoxin-NADP_redctase_2"/>
</dbReference>
<dbReference type="SUPFAM" id="SSF51905">
    <property type="entry name" value="FAD/NAD(P)-binding domain"/>
    <property type="match status" value="1"/>
</dbReference>
<feature type="transmembrane region" description="Helical" evidence="7">
    <location>
        <begin position="7"/>
        <end position="28"/>
    </location>
</feature>
<feature type="domain" description="FAD/NAD(P)-binding" evidence="8">
    <location>
        <begin position="8"/>
        <end position="305"/>
    </location>
</feature>
<dbReference type="EC" id="1.18.1.2" evidence="6"/>
<evidence type="ECO:0000259" key="8">
    <source>
        <dbReference type="Pfam" id="PF07992"/>
    </source>
</evidence>
<evidence type="ECO:0000256" key="6">
    <source>
        <dbReference type="HAMAP-Rule" id="MF_01685"/>
    </source>
</evidence>
<comment type="subunit">
    <text evidence="1 6">Homodimer.</text>
</comment>
<feature type="binding site" evidence="6">
    <location>
        <position position="49"/>
    </location>
    <ligand>
        <name>FAD</name>
        <dbReference type="ChEBI" id="CHEBI:57692"/>
    </ligand>
</feature>
<dbReference type="PRINTS" id="PR00469">
    <property type="entry name" value="PNDRDTASEII"/>
</dbReference>
<dbReference type="InterPro" id="IPR036188">
    <property type="entry name" value="FAD/NAD-bd_sf"/>
</dbReference>
<feature type="binding site" evidence="6">
    <location>
        <position position="45"/>
    </location>
    <ligand>
        <name>FAD</name>
        <dbReference type="ChEBI" id="CHEBI:57692"/>
    </ligand>
</feature>
<dbReference type="GO" id="GO:0050660">
    <property type="term" value="F:flavin adenine dinucleotide binding"/>
    <property type="evidence" value="ECO:0007669"/>
    <property type="project" value="UniProtKB-UniRule"/>
</dbReference>
<keyword evidence="2 6" id="KW-0285">Flavoprotein</keyword>
<dbReference type="Gene3D" id="3.50.50.60">
    <property type="entry name" value="FAD/NAD(P)-binding domain"/>
    <property type="match status" value="2"/>
</dbReference>
<dbReference type="PANTHER" id="PTHR48105">
    <property type="entry name" value="THIOREDOXIN REDUCTASE 1-RELATED-RELATED"/>
    <property type="match status" value="1"/>
</dbReference>
<sequence>MKDNKELYDVTIIGGGPAGLFAAFYAGLREMKVKVIEAQDRLGGKVHVYPQKMIWDVGGMTPVTGSELMEQMIEQGLTFDPTIELQQTITKMNKLDSTTFELETDQQKKHYSKTVIMAVGGGIIDPIKLDIDNASGYEHSNLFYRVQSIKDFKDKKVLISGGGSSSVDWANELAPIAKQVILIYRGDELKAHESDISKLAKNNVEYWTHTEITGLQGDDRINEVKLLHNQTNKTDTLSVDAVLVNHGYNRNHQLMTESGLQIDLKDNYFIKGNVLGESNVPGLYGAGDILSHDGKLHLIAGAFQDAANAVNGAKRYLDPEAQKVALVSSHNDRFKEKNKEYIYAE</sequence>
<feature type="binding site" evidence="6">
    <location>
        <position position="288"/>
    </location>
    <ligand>
        <name>FAD</name>
        <dbReference type="ChEBI" id="CHEBI:57692"/>
    </ligand>
</feature>
<evidence type="ECO:0000256" key="2">
    <source>
        <dbReference type="ARBA" id="ARBA00022630"/>
    </source>
</evidence>
<keyword evidence="7" id="KW-0472">Membrane</keyword>
<comment type="caution">
    <text evidence="6">Lacks conserved residue(s) required for the propagation of feature annotation.</text>
</comment>
<feature type="binding site" evidence="6">
    <location>
        <position position="89"/>
    </location>
    <ligand>
        <name>FAD</name>
        <dbReference type="ChEBI" id="CHEBI:57692"/>
    </ligand>
</feature>